<dbReference type="EMBL" id="JAUSWO010000001">
    <property type="protein sequence ID" value="MDQ0513752.1"/>
    <property type="molecule type" value="Genomic_DNA"/>
</dbReference>
<keyword evidence="4" id="KW-1185">Reference proteome</keyword>
<comment type="caution">
    <text evidence="3">The sequence shown here is derived from an EMBL/GenBank/DDBJ whole genome shotgun (WGS) entry which is preliminary data.</text>
</comment>
<evidence type="ECO:0000313" key="4">
    <source>
        <dbReference type="Proteomes" id="UP001240643"/>
    </source>
</evidence>
<protein>
    <submittedName>
        <fullName evidence="3">Uncharacterized protein</fullName>
    </submittedName>
</protein>
<keyword evidence="2" id="KW-0812">Transmembrane</keyword>
<feature type="coiled-coil region" evidence="1">
    <location>
        <begin position="188"/>
        <end position="232"/>
    </location>
</feature>
<dbReference type="Proteomes" id="UP001240643">
    <property type="component" value="Unassembled WGS sequence"/>
</dbReference>
<sequence length="299" mass="34489">MKNHLKNFSDNFKTKTNSTFIKKQILNASLFHLISLFSLLCAITLLIIGSVKDSSLYEGFGLFFLVVFFVLLCCSWSLIFLLNQNAFFVKRLIGSKFNYLFFAFWLGFSFSDKLTEYELTHNYDFSKENSQIIVPTKTKKAVPTKNTTELLIGEENHGTEMIATTIIDAKEQSPVLTGNFKDEIALRSDNISQKQEELQDKLKQYQEMLLKKEELESQLASLQSQVNSTFDAELELQRTAALEKIKTEILEQSTIIIDFEKDVDSLISEIDLSSKTKMIRKKDELEKLLAYYQNKQKNQ</sequence>
<keyword evidence="1" id="KW-0175">Coiled coil</keyword>
<evidence type="ECO:0000313" key="3">
    <source>
        <dbReference type="EMBL" id="MDQ0513752.1"/>
    </source>
</evidence>
<proteinExistence type="predicted"/>
<feature type="transmembrane region" description="Helical" evidence="2">
    <location>
        <begin position="60"/>
        <end position="82"/>
    </location>
</feature>
<keyword evidence="2" id="KW-0472">Membrane</keyword>
<gene>
    <name evidence="3" type="ORF">J2Z62_000190</name>
</gene>
<dbReference type="SUPFAM" id="SSF158855">
    <property type="entry name" value="Lipase chaperone-like"/>
    <property type="match status" value="1"/>
</dbReference>
<accession>A0ABU0LYK5</accession>
<name>A0ABU0LYK5_9BACT</name>
<reference evidence="3" key="1">
    <citation type="submission" date="2023-07" db="EMBL/GenBank/DDBJ databases">
        <title>Genomic Encyclopedia of Type Strains, Phase IV (KMG-IV): sequencing the most valuable type-strain genomes for metagenomic binning, comparative biology and taxonomic classification.</title>
        <authorList>
            <person name="Goeker M."/>
        </authorList>
    </citation>
    <scope>NUCLEOTIDE SEQUENCE [LARGE SCALE GENOMIC DNA]</scope>
    <source>
        <strain evidence="3">DSM 21204</strain>
    </source>
</reference>
<organism evidence="3 4">
    <name type="scientific">Mycoplasmoides fastidiosum</name>
    <dbReference type="NCBI Taxonomy" id="92758"/>
    <lineage>
        <taxon>Bacteria</taxon>
        <taxon>Bacillati</taxon>
        <taxon>Mycoplasmatota</taxon>
        <taxon>Mycoplasmoidales</taxon>
        <taxon>Mycoplasmoidaceae</taxon>
        <taxon>Mycoplasmoides</taxon>
    </lineage>
</organism>
<keyword evidence="2" id="KW-1133">Transmembrane helix</keyword>
<evidence type="ECO:0000256" key="1">
    <source>
        <dbReference type="SAM" id="Coils"/>
    </source>
</evidence>
<evidence type="ECO:0000256" key="2">
    <source>
        <dbReference type="SAM" id="Phobius"/>
    </source>
</evidence>
<feature type="transmembrane region" description="Helical" evidence="2">
    <location>
        <begin position="25"/>
        <end position="48"/>
    </location>
</feature>